<evidence type="ECO:0000256" key="5">
    <source>
        <dbReference type="SAM" id="Phobius"/>
    </source>
</evidence>
<keyword evidence="2 5" id="KW-0812">Transmembrane</keyword>
<evidence type="ECO:0000313" key="6">
    <source>
        <dbReference type="EMBL" id="MBA0159387.1"/>
    </source>
</evidence>
<reference evidence="6 10" key="2">
    <citation type="submission" date="2020-07" db="EMBL/GenBank/DDBJ databases">
        <title>Updated taxonomy of Pectobacterium genus in the CIRM-CFBP bacterial collection: when new species reveal old endemic population.</title>
        <authorList>
            <person name="Pedron J."/>
            <person name="Barny M.A."/>
            <person name="Portier P."/>
        </authorList>
    </citation>
    <scope>NUCLEOTIDE SEQUENCE [LARGE SCALE GENOMIC DNA]</scope>
    <source>
        <strain evidence="6 10">CFBP5669</strain>
    </source>
</reference>
<proteinExistence type="predicted"/>
<gene>
    <name evidence="8" type="ORF">F131LOC_007625</name>
    <name evidence="7" type="ORF">F131LOC_01390</name>
    <name evidence="6" type="ORF">H0253_11090</name>
</gene>
<evidence type="ECO:0000313" key="10">
    <source>
        <dbReference type="Proteomes" id="UP000584405"/>
    </source>
</evidence>
<evidence type="ECO:0000256" key="1">
    <source>
        <dbReference type="ARBA" id="ARBA00004141"/>
    </source>
</evidence>
<keyword evidence="4 5" id="KW-0472">Membrane</keyword>
<sequence>MQAHYIYWISTALLSLLYIASATIYITKREWVRQTIINFGYPGYLVPILTAVKLLAVATILSRISVPLSDLAYAGMFFHLLLSAIAHIGVRKPSGALPAGLGLVFLLVSFTTQNTAHDTSSPYGGVIAGQHLTFSGQGSAH</sequence>
<evidence type="ECO:0000256" key="2">
    <source>
        <dbReference type="ARBA" id="ARBA00022692"/>
    </source>
</evidence>
<dbReference type="AlphaFoldDB" id="A0A7V8T7N9"/>
<dbReference type="InterPro" id="IPR032808">
    <property type="entry name" value="DoxX"/>
</dbReference>
<dbReference type="Proteomes" id="UP000584405">
    <property type="component" value="Unassembled WGS sequence"/>
</dbReference>
<dbReference type="EMBL" id="JACDRT010000007">
    <property type="protein sequence ID" value="MBA0159387.1"/>
    <property type="molecule type" value="Genomic_DNA"/>
</dbReference>
<dbReference type="EMBL" id="PDVW01000005">
    <property type="protein sequence ID" value="POY50862.1"/>
    <property type="molecule type" value="Genomic_DNA"/>
</dbReference>
<accession>A0A7V8T7N9</accession>
<reference evidence="8 9" key="3">
    <citation type="submission" date="2020-11" db="EMBL/GenBank/DDBJ databases">
        <title>Complete genome sequence of Pectobacterium versatile F131.</title>
        <authorList>
            <person name="Shirshikov F.V."/>
            <person name="Miroshnikov K."/>
            <person name="Toshakov S.V."/>
            <person name="Kabanova A.P."/>
            <person name="Barannik A.P."/>
            <person name="Shneider M."/>
            <person name="Ignatov A.N."/>
            <person name="Miroshnikov K.A."/>
            <person name="Mikhailova Y.V."/>
            <person name="Shelenkov A."/>
            <person name="Yanushevich Y.G."/>
            <person name="Evseev P.V."/>
        </authorList>
    </citation>
    <scope>NUCLEOTIDE SEQUENCE [LARGE SCALE GENOMIC DNA]</scope>
    <source>
        <strain evidence="8 9">F131</strain>
    </source>
</reference>
<evidence type="ECO:0000256" key="3">
    <source>
        <dbReference type="ARBA" id="ARBA00022989"/>
    </source>
</evidence>
<evidence type="ECO:0000256" key="4">
    <source>
        <dbReference type="ARBA" id="ARBA00023136"/>
    </source>
</evidence>
<organism evidence="7">
    <name type="scientific">Pectobacterium versatile</name>
    <dbReference type="NCBI Taxonomy" id="2488639"/>
    <lineage>
        <taxon>Bacteria</taxon>
        <taxon>Pseudomonadati</taxon>
        <taxon>Pseudomonadota</taxon>
        <taxon>Gammaproteobacteria</taxon>
        <taxon>Enterobacterales</taxon>
        <taxon>Pectobacteriaceae</taxon>
        <taxon>Pectobacterium</taxon>
    </lineage>
</organism>
<dbReference type="GO" id="GO:0016020">
    <property type="term" value="C:membrane"/>
    <property type="evidence" value="ECO:0007669"/>
    <property type="project" value="UniProtKB-SubCell"/>
</dbReference>
<dbReference type="GeneID" id="93389672"/>
<reference evidence="7" key="1">
    <citation type="submission" date="2017-12" db="EMBL/GenBank/DDBJ databases">
        <title>First report on the novel genomospecies/subspecies of Pectobacterium carotovorum in Russia.</title>
        <authorList>
            <person name="Shirshikov F.V."/>
            <person name="Miroshnikov K."/>
            <person name="Toshakov S.V."/>
            <person name="Kabanova A.P."/>
            <person name="Barannik A.P."/>
            <person name="Shneider M."/>
            <person name="Ignatov A.N."/>
            <person name="Miroshnikov K.A."/>
        </authorList>
    </citation>
    <scope>NUCLEOTIDE SEQUENCE [LARGE SCALE GENOMIC DNA]</scope>
    <source>
        <strain evidence="7">F131</strain>
    </source>
</reference>
<feature type="transmembrane region" description="Helical" evidence="5">
    <location>
        <begin position="71"/>
        <end position="90"/>
    </location>
</feature>
<evidence type="ECO:0000313" key="7">
    <source>
        <dbReference type="EMBL" id="POY50862.1"/>
    </source>
</evidence>
<protein>
    <submittedName>
        <fullName evidence="6">DoxX family protein</fullName>
    </submittedName>
</protein>
<evidence type="ECO:0000313" key="8">
    <source>
        <dbReference type="EMBL" id="QPK17187.1"/>
    </source>
</evidence>
<name>A0A7V8T7N9_9GAMM</name>
<keyword evidence="3 5" id="KW-1133">Transmembrane helix</keyword>
<feature type="transmembrane region" description="Helical" evidence="5">
    <location>
        <begin position="97"/>
        <end position="116"/>
    </location>
</feature>
<dbReference type="Proteomes" id="UP000237284">
    <property type="component" value="Chromosome"/>
</dbReference>
<dbReference type="Pfam" id="PF13564">
    <property type="entry name" value="DoxX_2"/>
    <property type="match status" value="1"/>
</dbReference>
<dbReference type="EMBL" id="CP065030">
    <property type="protein sequence ID" value="QPK17187.1"/>
    <property type="molecule type" value="Genomic_DNA"/>
</dbReference>
<feature type="transmembrane region" description="Helical" evidence="5">
    <location>
        <begin position="6"/>
        <end position="27"/>
    </location>
</feature>
<evidence type="ECO:0000313" key="9">
    <source>
        <dbReference type="Proteomes" id="UP000237284"/>
    </source>
</evidence>
<comment type="subcellular location">
    <subcellularLocation>
        <location evidence="1">Membrane</location>
        <topology evidence="1">Multi-pass membrane protein</topology>
    </subcellularLocation>
</comment>
<dbReference type="RefSeq" id="WP_039540880.1">
    <property type="nucleotide sequence ID" value="NZ_CAKLIA010000008.1"/>
</dbReference>
<feature type="transmembrane region" description="Helical" evidence="5">
    <location>
        <begin position="39"/>
        <end position="65"/>
    </location>
</feature>